<dbReference type="PANTHER" id="PTHR33693">
    <property type="entry name" value="TYPE-5 URACIL-DNA GLYCOSYLASE"/>
    <property type="match status" value="1"/>
</dbReference>
<dbReference type="GO" id="GO:0046872">
    <property type="term" value="F:metal ion binding"/>
    <property type="evidence" value="ECO:0007669"/>
    <property type="project" value="UniProtKB-KW"/>
</dbReference>
<dbReference type="InterPro" id="IPR005122">
    <property type="entry name" value="Uracil-DNA_glycosylase-like"/>
</dbReference>
<evidence type="ECO:0000259" key="12">
    <source>
        <dbReference type="SMART" id="SM00986"/>
    </source>
</evidence>
<sequence>MANRRSGFDLGRFVSRVSTGLAQGLEIDCQRCSLALTRSHVVIGRGSTDAKVMFLGEAPGRQEDQSGLGFQGAAGQRFDEILQFVGLDRDDIWLANAVRCRPTVNGRRNRKPNPDEIHTCRHWLLEDIRRVRPELIVTLGRVAFESVTGFAWQKGQRAQSLFVEEFNLTVYPLYHPAYLIYRRHLASTYVRDLVGLRVVLGQREVPLREPTGPWADMQ</sequence>
<dbReference type="GO" id="GO:0006281">
    <property type="term" value="P:DNA repair"/>
    <property type="evidence" value="ECO:0007669"/>
    <property type="project" value="UniProtKB-KW"/>
</dbReference>
<keyword evidence="11" id="KW-0234">DNA repair</keyword>
<keyword evidence="6" id="KW-0479">Metal-binding</keyword>
<dbReference type="SMART" id="SM00987">
    <property type="entry name" value="UreE_C"/>
    <property type="match status" value="1"/>
</dbReference>
<keyword evidence="10" id="KW-0411">Iron-sulfur</keyword>
<evidence type="ECO:0000313" key="13">
    <source>
        <dbReference type="EMBL" id="PSR23534.1"/>
    </source>
</evidence>
<evidence type="ECO:0000256" key="6">
    <source>
        <dbReference type="ARBA" id="ARBA00022723"/>
    </source>
</evidence>
<dbReference type="InterPro" id="IPR036895">
    <property type="entry name" value="Uracil-DNA_glycosylase-like_sf"/>
</dbReference>
<dbReference type="InterPro" id="IPR051536">
    <property type="entry name" value="UDG_Type-4/5"/>
</dbReference>
<accession>A0A2T2WMS1</accession>
<comment type="caution">
    <text evidence="13">The sequence shown here is derived from an EMBL/GenBank/DDBJ whole genome shotgun (WGS) entry which is preliminary data.</text>
</comment>
<dbReference type="PANTHER" id="PTHR33693:SF1">
    <property type="entry name" value="TYPE-4 URACIL-DNA GLYCOSYLASE"/>
    <property type="match status" value="1"/>
</dbReference>
<evidence type="ECO:0000256" key="9">
    <source>
        <dbReference type="ARBA" id="ARBA00023004"/>
    </source>
</evidence>
<dbReference type="SUPFAM" id="SSF52141">
    <property type="entry name" value="Uracil-DNA glycosylase-like"/>
    <property type="match status" value="1"/>
</dbReference>
<keyword evidence="5" id="KW-0004">4Fe-4S</keyword>
<keyword evidence="9" id="KW-0408">Iron</keyword>
<gene>
    <name evidence="13" type="ORF">C7B45_03065</name>
</gene>
<evidence type="ECO:0000256" key="10">
    <source>
        <dbReference type="ARBA" id="ARBA00023014"/>
    </source>
</evidence>
<dbReference type="Proteomes" id="UP000241848">
    <property type="component" value="Unassembled WGS sequence"/>
</dbReference>
<evidence type="ECO:0000256" key="11">
    <source>
        <dbReference type="ARBA" id="ARBA00023204"/>
    </source>
</evidence>
<evidence type="ECO:0000256" key="3">
    <source>
        <dbReference type="ARBA" id="ARBA00012030"/>
    </source>
</evidence>
<comment type="similarity">
    <text evidence="2">Belongs to the uracil-DNA glycosylase (UDG) superfamily. Type 4 (UDGa) family.</text>
</comment>
<keyword evidence="8" id="KW-0378">Hydrolase</keyword>
<dbReference type="SMART" id="SM00986">
    <property type="entry name" value="UDG"/>
    <property type="match status" value="1"/>
</dbReference>
<evidence type="ECO:0000256" key="4">
    <source>
        <dbReference type="ARBA" id="ARBA00019403"/>
    </source>
</evidence>
<keyword evidence="7" id="KW-0227">DNA damage</keyword>
<name>A0A2T2WMS1_9FIRM</name>
<dbReference type="EC" id="3.2.2.27" evidence="3"/>
<reference evidence="13 14" key="1">
    <citation type="journal article" date="2014" name="BMC Genomics">
        <title>Comparison of environmental and isolate Sulfobacillus genomes reveals diverse carbon, sulfur, nitrogen, and hydrogen metabolisms.</title>
        <authorList>
            <person name="Justice N.B."/>
            <person name="Norman A."/>
            <person name="Brown C.T."/>
            <person name="Singh A."/>
            <person name="Thomas B.C."/>
            <person name="Banfield J.F."/>
        </authorList>
    </citation>
    <scope>NUCLEOTIDE SEQUENCE [LARGE SCALE GENOMIC DNA]</scope>
    <source>
        <strain evidence="13">AMDSBA3</strain>
    </source>
</reference>
<dbReference type="GO" id="GO:0051539">
    <property type="term" value="F:4 iron, 4 sulfur cluster binding"/>
    <property type="evidence" value="ECO:0007669"/>
    <property type="project" value="UniProtKB-KW"/>
</dbReference>
<evidence type="ECO:0000256" key="8">
    <source>
        <dbReference type="ARBA" id="ARBA00022801"/>
    </source>
</evidence>
<dbReference type="InterPro" id="IPR005273">
    <property type="entry name" value="Ura-DNA_glyco_family4"/>
</dbReference>
<evidence type="ECO:0000256" key="2">
    <source>
        <dbReference type="ARBA" id="ARBA00006521"/>
    </source>
</evidence>
<dbReference type="GO" id="GO:0004844">
    <property type="term" value="F:uracil DNA N-glycosylase activity"/>
    <property type="evidence" value="ECO:0007669"/>
    <property type="project" value="UniProtKB-EC"/>
</dbReference>
<evidence type="ECO:0000256" key="1">
    <source>
        <dbReference type="ARBA" id="ARBA00001400"/>
    </source>
</evidence>
<dbReference type="AlphaFoldDB" id="A0A2T2WMS1"/>
<dbReference type="CDD" id="cd10030">
    <property type="entry name" value="UDG-F4_TTUDGA_SPO1dp_like"/>
    <property type="match status" value="1"/>
</dbReference>
<dbReference type="NCBIfam" id="TIGR00758">
    <property type="entry name" value="UDG_fam4"/>
    <property type="match status" value="1"/>
</dbReference>
<evidence type="ECO:0000313" key="14">
    <source>
        <dbReference type="Proteomes" id="UP000241848"/>
    </source>
</evidence>
<dbReference type="Gene3D" id="3.40.470.10">
    <property type="entry name" value="Uracil-DNA glycosylase-like domain"/>
    <property type="match status" value="1"/>
</dbReference>
<proteinExistence type="inferred from homology"/>
<dbReference type="EMBL" id="PXYV01000005">
    <property type="protein sequence ID" value="PSR23534.1"/>
    <property type="molecule type" value="Genomic_DNA"/>
</dbReference>
<evidence type="ECO:0000256" key="7">
    <source>
        <dbReference type="ARBA" id="ARBA00022763"/>
    </source>
</evidence>
<comment type="catalytic activity">
    <reaction evidence="1">
        <text>Hydrolyzes single-stranded DNA or mismatched double-stranded DNA and polynucleotides, releasing free uracil.</text>
        <dbReference type="EC" id="3.2.2.27"/>
    </reaction>
</comment>
<feature type="domain" description="Uracil-DNA glycosylase-like" evidence="12">
    <location>
        <begin position="43"/>
        <end position="194"/>
    </location>
</feature>
<protein>
    <recommendedName>
        <fullName evidence="4">Type-4 uracil-DNA glycosylase</fullName>
        <ecNumber evidence="3">3.2.2.27</ecNumber>
    </recommendedName>
</protein>
<organism evidence="13 14">
    <name type="scientific">Sulfobacillus acidophilus</name>
    <dbReference type="NCBI Taxonomy" id="53633"/>
    <lineage>
        <taxon>Bacteria</taxon>
        <taxon>Bacillati</taxon>
        <taxon>Bacillota</taxon>
        <taxon>Clostridia</taxon>
        <taxon>Eubacteriales</taxon>
        <taxon>Clostridiales Family XVII. Incertae Sedis</taxon>
        <taxon>Sulfobacillus</taxon>
    </lineage>
</organism>
<dbReference type="Pfam" id="PF03167">
    <property type="entry name" value="UDG"/>
    <property type="match status" value="1"/>
</dbReference>
<evidence type="ECO:0000256" key="5">
    <source>
        <dbReference type="ARBA" id="ARBA00022485"/>
    </source>
</evidence>